<keyword evidence="1" id="KW-0175">Coiled coil</keyword>
<evidence type="ECO:0000256" key="1">
    <source>
        <dbReference type="SAM" id="Coils"/>
    </source>
</evidence>
<sequence length="110" mass="13858">MCELSNLENEQSLIYKKLEKARKEDKKLFNNIEKMHNNIEKVEETMNNKMNITLQCLKEVQKTRKEDRENFERDWKDKKDRARKHEKIFINEEENWFVCLWYWIWLKLLY</sequence>
<feature type="coiled-coil region" evidence="1">
    <location>
        <begin position="4"/>
        <end position="52"/>
    </location>
</feature>
<dbReference type="AlphaFoldDB" id="A0A1Y2BY44"/>
<organism evidence="2 3">
    <name type="scientific">Neocallimastix californiae</name>
    <dbReference type="NCBI Taxonomy" id="1754190"/>
    <lineage>
        <taxon>Eukaryota</taxon>
        <taxon>Fungi</taxon>
        <taxon>Fungi incertae sedis</taxon>
        <taxon>Chytridiomycota</taxon>
        <taxon>Chytridiomycota incertae sedis</taxon>
        <taxon>Neocallimastigomycetes</taxon>
        <taxon>Neocallimastigales</taxon>
        <taxon>Neocallimastigaceae</taxon>
        <taxon>Neocallimastix</taxon>
    </lineage>
</organism>
<keyword evidence="3" id="KW-1185">Reference proteome</keyword>
<protein>
    <submittedName>
        <fullName evidence="2">Uncharacterized protein</fullName>
    </submittedName>
</protein>
<reference evidence="2 3" key="1">
    <citation type="submission" date="2016-08" db="EMBL/GenBank/DDBJ databases">
        <title>A Parts List for Fungal Cellulosomes Revealed by Comparative Genomics.</title>
        <authorList>
            <consortium name="DOE Joint Genome Institute"/>
            <person name="Haitjema C.H."/>
            <person name="Gilmore S.P."/>
            <person name="Henske J.K."/>
            <person name="Solomon K.V."/>
            <person name="De Groot R."/>
            <person name="Kuo A."/>
            <person name="Mondo S.J."/>
            <person name="Salamov A.A."/>
            <person name="Labutti K."/>
            <person name="Zhao Z."/>
            <person name="Chiniquy J."/>
            <person name="Barry K."/>
            <person name="Brewer H.M."/>
            <person name="Purvine S.O."/>
            <person name="Wright A.T."/>
            <person name="Boxma B."/>
            <person name="Van Alen T."/>
            <person name="Hackstein J.H."/>
            <person name="Baker S.E."/>
            <person name="Grigoriev I.V."/>
            <person name="O'Malley M.A."/>
        </authorList>
    </citation>
    <scope>NUCLEOTIDE SEQUENCE [LARGE SCALE GENOMIC DNA]</scope>
    <source>
        <strain evidence="2 3">G1</strain>
    </source>
</reference>
<gene>
    <name evidence="2" type="ORF">LY90DRAFT_510608</name>
</gene>
<dbReference type="Proteomes" id="UP000193920">
    <property type="component" value="Unassembled WGS sequence"/>
</dbReference>
<proteinExistence type="predicted"/>
<evidence type="ECO:0000313" key="2">
    <source>
        <dbReference type="EMBL" id="ORY39678.1"/>
    </source>
</evidence>
<comment type="caution">
    <text evidence="2">The sequence shown here is derived from an EMBL/GenBank/DDBJ whole genome shotgun (WGS) entry which is preliminary data.</text>
</comment>
<accession>A0A1Y2BY44</accession>
<dbReference type="EMBL" id="MCOG01000131">
    <property type="protein sequence ID" value="ORY39678.1"/>
    <property type="molecule type" value="Genomic_DNA"/>
</dbReference>
<evidence type="ECO:0000313" key="3">
    <source>
        <dbReference type="Proteomes" id="UP000193920"/>
    </source>
</evidence>
<name>A0A1Y2BY44_9FUNG</name>